<sequence>MKLKNKATKDNKFLCGEPKEQRIRTTKGCGAEVTVCSLVHGIVFCLKCGEK</sequence>
<comment type="caution">
    <text evidence="1">The sequence shown here is derived from an EMBL/GenBank/DDBJ whole genome shotgun (WGS) entry which is preliminary data.</text>
</comment>
<reference evidence="1" key="1">
    <citation type="journal article" date="2015" name="Nature">
        <title>Complex archaea that bridge the gap between prokaryotes and eukaryotes.</title>
        <authorList>
            <person name="Spang A."/>
            <person name="Saw J.H."/>
            <person name="Jorgensen S.L."/>
            <person name="Zaremba-Niedzwiedzka K."/>
            <person name="Martijn J."/>
            <person name="Lind A.E."/>
            <person name="van Eijk R."/>
            <person name="Schleper C."/>
            <person name="Guy L."/>
            <person name="Ettema T.J."/>
        </authorList>
    </citation>
    <scope>NUCLEOTIDE SEQUENCE</scope>
</reference>
<name>A0A0F8YT21_9ZZZZ</name>
<gene>
    <name evidence="1" type="ORF">LCGC14_3117800</name>
</gene>
<protein>
    <submittedName>
        <fullName evidence="1">Uncharacterized protein</fullName>
    </submittedName>
</protein>
<dbReference type="EMBL" id="LAZR01067655">
    <property type="protein sequence ID" value="KKK51156.1"/>
    <property type="molecule type" value="Genomic_DNA"/>
</dbReference>
<organism evidence="1">
    <name type="scientific">marine sediment metagenome</name>
    <dbReference type="NCBI Taxonomy" id="412755"/>
    <lineage>
        <taxon>unclassified sequences</taxon>
        <taxon>metagenomes</taxon>
        <taxon>ecological metagenomes</taxon>
    </lineage>
</organism>
<dbReference type="AlphaFoldDB" id="A0A0F8YT21"/>
<proteinExistence type="predicted"/>
<accession>A0A0F8YT21</accession>
<evidence type="ECO:0000313" key="1">
    <source>
        <dbReference type="EMBL" id="KKK51156.1"/>
    </source>
</evidence>